<sequence>MSNRQSHPSHNGDIKMLDPNADVGMTDIEPATAPYDHTSIRLTRETMSAQAPPATASKSEAKFRELKEWGERFKLERPIPKDILPFLAKGEGKQMEIAMKSVRLEYGP</sequence>
<reference evidence="2" key="1">
    <citation type="journal article" date="2020" name="Stud. Mycol.">
        <title>101 Dothideomycetes genomes: a test case for predicting lifestyles and emergence of pathogens.</title>
        <authorList>
            <person name="Haridas S."/>
            <person name="Albert R."/>
            <person name="Binder M."/>
            <person name="Bloem J."/>
            <person name="Labutti K."/>
            <person name="Salamov A."/>
            <person name="Andreopoulos B."/>
            <person name="Baker S."/>
            <person name="Barry K."/>
            <person name="Bills G."/>
            <person name="Bluhm B."/>
            <person name="Cannon C."/>
            <person name="Castanera R."/>
            <person name="Culley D."/>
            <person name="Daum C."/>
            <person name="Ezra D."/>
            <person name="Gonzalez J."/>
            <person name="Henrissat B."/>
            <person name="Kuo A."/>
            <person name="Liang C."/>
            <person name="Lipzen A."/>
            <person name="Lutzoni F."/>
            <person name="Magnuson J."/>
            <person name="Mondo S."/>
            <person name="Nolan M."/>
            <person name="Ohm R."/>
            <person name="Pangilinan J."/>
            <person name="Park H.-J."/>
            <person name="Ramirez L."/>
            <person name="Alfaro M."/>
            <person name="Sun H."/>
            <person name="Tritt A."/>
            <person name="Yoshinaga Y."/>
            <person name="Zwiers L.-H."/>
            <person name="Turgeon B."/>
            <person name="Goodwin S."/>
            <person name="Spatafora J."/>
            <person name="Crous P."/>
            <person name="Grigoriev I."/>
        </authorList>
    </citation>
    <scope>NUCLEOTIDE SEQUENCE</scope>
    <source>
        <strain evidence="2">CBS 122367</strain>
    </source>
</reference>
<feature type="region of interest" description="Disordered" evidence="1">
    <location>
        <begin position="1"/>
        <end position="35"/>
    </location>
</feature>
<evidence type="ECO:0000256" key="1">
    <source>
        <dbReference type="SAM" id="MobiDB-lite"/>
    </source>
</evidence>
<evidence type="ECO:0000313" key="2">
    <source>
        <dbReference type="EMBL" id="KAF2683580.1"/>
    </source>
</evidence>
<proteinExistence type="predicted"/>
<protein>
    <submittedName>
        <fullName evidence="2">Uncharacterized protein</fullName>
    </submittedName>
</protein>
<dbReference type="EMBL" id="MU005583">
    <property type="protein sequence ID" value="KAF2683580.1"/>
    <property type="molecule type" value="Genomic_DNA"/>
</dbReference>
<dbReference type="OrthoDB" id="2275718at2759"/>
<accession>A0A6G1J068</accession>
<organism evidence="2 3">
    <name type="scientific">Lentithecium fluviatile CBS 122367</name>
    <dbReference type="NCBI Taxonomy" id="1168545"/>
    <lineage>
        <taxon>Eukaryota</taxon>
        <taxon>Fungi</taxon>
        <taxon>Dikarya</taxon>
        <taxon>Ascomycota</taxon>
        <taxon>Pezizomycotina</taxon>
        <taxon>Dothideomycetes</taxon>
        <taxon>Pleosporomycetidae</taxon>
        <taxon>Pleosporales</taxon>
        <taxon>Massarineae</taxon>
        <taxon>Lentitheciaceae</taxon>
        <taxon>Lentithecium</taxon>
    </lineage>
</organism>
<name>A0A6G1J068_9PLEO</name>
<keyword evidence="3" id="KW-1185">Reference proteome</keyword>
<gene>
    <name evidence="2" type="ORF">K458DRAFT_389500</name>
</gene>
<evidence type="ECO:0000313" key="3">
    <source>
        <dbReference type="Proteomes" id="UP000799291"/>
    </source>
</evidence>
<dbReference type="Proteomes" id="UP000799291">
    <property type="component" value="Unassembled WGS sequence"/>
</dbReference>
<dbReference type="AlphaFoldDB" id="A0A6G1J068"/>